<name>A0A8J4WNE6_9TREM</name>
<evidence type="ECO:0000313" key="1">
    <source>
        <dbReference type="EMBL" id="KAF5397090.1"/>
    </source>
</evidence>
<gene>
    <name evidence="1" type="ORF">PHET_09670</name>
</gene>
<dbReference type="EMBL" id="LUCH01006802">
    <property type="protein sequence ID" value="KAF5397090.1"/>
    <property type="molecule type" value="Genomic_DNA"/>
</dbReference>
<proteinExistence type="predicted"/>
<organism evidence="1 2">
    <name type="scientific">Paragonimus heterotremus</name>
    <dbReference type="NCBI Taxonomy" id="100268"/>
    <lineage>
        <taxon>Eukaryota</taxon>
        <taxon>Metazoa</taxon>
        <taxon>Spiralia</taxon>
        <taxon>Lophotrochozoa</taxon>
        <taxon>Platyhelminthes</taxon>
        <taxon>Trematoda</taxon>
        <taxon>Digenea</taxon>
        <taxon>Plagiorchiida</taxon>
        <taxon>Troglotremata</taxon>
        <taxon>Troglotrematidae</taxon>
        <taxon>Paragonimus</taxon>
    </lineage>
</organism>
<comment type="caution">
    <text evidence="1">The sequence shown here is derived from an EMBL/GenBank/DDBJ whole genome shotgun (WGS) entry which is preliminary data.</text>
</comment>
<keyword evidence="2" id="KW-1185">Reference proteome</keyword>
<sequence length="88" mass="10063">MLDFTELFRQISFIMTACPSYRGFVTVIYETLRFFTPVSFHFVIFVFLLGRTRSDPGTCSRSCCLCVSHSSASYMSFSIPGLFDRTSQ</sequence>
<reference evidence="1" key="1">
    <citation type="submission" date="2019-05" db="EMBL/GenBank/DDBJ databases">
        <title>Annotation for the trematode Paragonimus heterotremus.</title>
        <authorList>
            <person name="Choi Y.-J."/>
        </authorList>
    </citation>
    <scope>NUCLEOTIDE SEQUENCE</scope>
    <source>
        <strain evidence="1">LC</strain>
    </source>
</reference>
<accession>A0A8J4WNE6</accession>
<protein>
    <submittedName>
        <fullName evidence="1">Uncharacterized protein</fullName>
    </submittedName>
</protein>
<dbReference type="AlphaFoldDB" id="A0A8J4WNE6"/>
<evidence type="ECO:0000313" key="2">
    <source>
        <dbReference type="Proteomes" id="UP000748531"/>
    </source>
</evidence>
<dbReference type="Proteomes" id="UP000748531">
    <property type="component" value="Unassembled WGS sequence"/>
</dbReference>